<keyword evidence="2 4" id="KW-0472">Membrane</keyword>
<dbReference type="SUPFAM" id="SSF82171">
    <property type="entry name" value="DPP6 N-terminal domain-like"/>
    <property type="match status" value="1"/>
</dbReference>
<dbReference type="PANTHER" id="PTHR30329">
    <property type="entry name" value="STATOR ELEMENT OF FLAGELLAR MOTOR COMPLEX"/>
    <property type="match status" value="1"/>
</dbReference>
<dbReference type="InterPro" id="IPR036737">
    <property type="entry name" value="OmpA-like_sf"/>
</dbReference>
<keyword evidence="3" id="KW-0998">Cell outer membrane</keyword>
<dbReference type="PANTHER" id="PTHR30329:SF21">
    <property type="entry name" value="LIPOPROTEIN YIAD-RELATED"/>
    <property type="match status" value="1"/>
</dbReference>
<evidence type="ECO:0000313" key="6">
    <source>
        <dbReference type="EMBL" id="GAA4828254.1"/>
    </source>
</evidence>
<evidence type="ECO:0000259" key="5">
    <source>
        <dbReference type="PROSITE" id="PS51123"/>
    </source>
</evidence>
<evidence type="ECO:0000256" key="1">
    <source>
        <dbReference type="ARBA" id="ARBA00004442"/>
    </source>
</evidence>
<dbReference type="Pfam" id="PF00691">
    <property type="entry name" value="OmpA"/>
    <property type="match status" value="1"/>
</dbReference>
<dbReference type="Pfam" id="PF07676">
    <property type="entry name" value="PD40"/>
    <property type="match status" value="2"/>
</dbReference>
<gene>
    <name evidence="6" type="ORF">GCM10023331_11590</name>
</gene>
<dbReference type="Proteomes" id="UP001500298">
    <property type="component" value="Unassembled WGS sequence"/>
</dbReference>
<dbReference type="PROSITE" id="PS51123">
    <property type="entry name" value="OMPA_2"/>
    <property type="match status" value="1"/>
</dbReference>
<sequence length="682" mass="76801">MYFQLLRILTISFIILFHAGSIVAQYPANIKWADALLGISSEQVVSFRTKQSKGVQALGIPNVLPCAGPSYCAWSPASQNNPKGEWIKVGFEEARSIRQVAVAESFNPGSIQRIVLYDEEGEKHTVYEIFKINPVAQKGRMLNVILEEMTPYKVVAVEVIMNTSAVKGWNHIDAIGTSDMVEPIEALIHLDYDEDRKINKVTHMDAAINTPYDEVFPVVSPDGNTLYFTRKDHPENIGTAHNDDIWVSRKMEETGWWSSPVNMGSPLNDYNHNYVCAAPNEGNTLLLGNQYHRGQEATSGISISHFLEGKWSYPEALKIDGYHNHSSFSEYSMSIDGNVMLMAIEANDSHGDRDLYVSFRQDNNTWTTPMNLGAEINSASTELTPFLAADGRSLFFASMGYSGFGLADLYMSYRLDDSWQHWSSPVNLGPRVNSADWESGYTMDKEGKQAFFVSYKSGNHQHADLFQIDREGLLGSQWYKVKMDKIILVKDQYTGELLSSRMQLKQDTTLINVLEGAAMTLHLAEGIYEVVLQAKGYWGTSRMFRVTEQDAATDTLEVLLQPLEEGMLVNLKSVLFERTKATLLPSSYRDLHNLIGVLSMNENIKILLEGHTDTEGNPRANLYLSRKRVEMVKRYLIKNGVEEERIDVKAFGGQRPLTSGRSEQDKQKNRRVEVRLLGNDTP</sequence>
<dbReference type="EMBL" id="BAABJX010000020">
    <property type="protein sequence ID" value="GAA4828254.1"/>
    <property type="molecule type" value="Genomic_DNA"/>
</dbReference>
<organism evidence="6 7">
    <name type="scientific">Algivirga pacifica</name>
    <dbReference type="NCBI Taxonomy" id="1162670"/>
    <lineage>
        <taxon>Bacteria</taxon>
        <taxon>Pseudomonadati</taxon>
        <taxon>Bacteroidota</taxon>
        <taxon>Cytophagia</taxon>
        <taxon>Cytophagales</taxon>
        <taxon>Flammeovirgaceae</taxon>
        <taxon>Algivirga</taxon>
    </lineage>
</organism>
<reference evidence="7" key="1">
    <citation type="journal article" date="2019" name="Int. J. Syst. Evol. Microbiol.">
        <title>The Global Catalogue of Microorganisms (GCM) 10K type strain sequencing project: providing services to taxonomists for standard genome sequencing and annotation.</title>
        <authorList>
            <consortium name="The Broad Institute Genomics Platform"/>
            <consortium name="The Broad Institute Genome Sequencing Center for Infectious Disease"/>
            <person name="Wu L."/>
            <person name="Ma J."/>
        </authorList>
    </citation>
    <scope>NUCLEOTIDE SEQUENCE [LARGE SCALE GENOMIC DNA]</scope>
    <source>
        <strain evidence="7">JCM 18326</strain>
    </source>
</reference>
<dbReference type="SUPFAM" id="SSF103088">
    <property type="entry name" value="OmpA-like"/>
    <property type="match status" value="1"/>
</dbReference>
<evidence type="ECO:0000256" key="4">
    <source>
        <dbReference type="PROSITE-ProRule" id="PRU00473"/>
    </source>
</evidence>
<dbReference type="RefSeq" id="WP_345369992.1">
    <property type="nucleotide sequence ID" value="NZ_BAABJX010000020.1"/>
</dbReference>
<comment type="subcellular location">
    <subcellularLocation>
        <location evidence="1">Cell outer membrane</location>
    </subcellularLocation>
</comment>
<dbReference type="CDD" id="cd07185">
    <property type="entry name" value="OmpA_C-like"/>
    <property type="match status" value="1"/>
</dbReference>
<accession>A0ABP9D5H3</accession>
<dbReference type="PRINTS" id="PR01021">
    <property type="entry name" value="OMPADOMAIN"/>
</dbReference>
<feature type="domain" description="OmpA-like" evidence="5">
    <location>
        <begin position="563"/>
        <end position="680"/>
    </location>
</feature>
<proteinExistence type="predicted"/>
<name>A0ABP9D5H3_9BACT</name>
<keyword evidence="7" id="KW-1185">Reference proteome</keyword>
<dbReference type="Gene3D" id="3.30.1330.60">
    <property type="entry name" value="OmpA-like domain"/>
    <property type="match status" value="1"/>
</dbReference>
<dbReference type="InterPro" id="IPR050330">
    <property type="entry name" value="Bact_OuterMem_StrucFunc"/>
</dbReference>
<evidence type="ECO:0000313" key="7">
    <source>
        <dbReference type="Proteomes" id="UP001500298"/>
    </source>
</evidence>
<comment type="caution">
    <text evidence="6">The sequence shown here is derived from an EMBL/GenBank/DDBJ whole genome shotgun (WGS) entry which is preliminary data.</text>
</comment>
<evidence type="ECO:0000256" key="3">
    <source>
        <dbReference type="ARBA" id="ARBA00023237"/>
    </source>
</evidence>
<dbReference type="InterPro" id="IPR006664">
    <property type="entry name" value="OMP_bac"/>
</dbReference>
<protein>
    <recommendedName>
        <fullName evidence="5">OmpA-like domain-containing protein</fullName>
    </recommendedName>
</protein>
<dbReference type="InterPro" id="IPR006665">
    <property type="entry name" value="OmpA-like"/>
</dbReference>
<evidence type="ECO:0000256" key="2">
    <source>
        <dbReference type="ARBA" id="ARBA00023136"/>
    </source>
</evidence>
<dbReference type="InterPro" id="IPR011659">
    <property type="entry name" value="WD40"/>
</dbReference>